<keyword evidence="4 7" id="KW-1133">Transmembrane helix</keyword>
<feature type="transmembrane region" description="Helical" evidence="7">
    <location>
        <begin position="17"/>
        <end position="35"/>
    </location>
</feature>
<evidence type="ECO:0000313" key="9">
    <source>
        <dbReference type="EMBL" id="EAY29293.1"/>
    </source>
</evidence>
<dbReference type="SUPFAM" id="SSF55781">
    <property type="entry name" value="GAF domain-like"/>
    <property type="match status" value="1"/>
</dbReference>
<feature type="transmembrane region" description="Helical" evidence="7">
    <location>
        <begin position="193"/>
        <end position="210"/>
    </location>
</feature>
<comment type="subcellular location">
    <subcellularLocation>
        <location evidence="1">Membrane</location>
        <topology evidence="1">Multi-pass membrane protein</topology>
    </subcellularLocation>
</comment>
<keyword evidence="3" id="KW-0378">Hydrolase</keyword>
<dbReference type="RefSeq" id="WP_002696255.1">
    <property type="nucleotide sequence ID" value="NZ_AAWS01000011.1"/>
</dbReference>
<comment type="caution">
    <text evidence="9">The sequence shown here is derived from an EMBL/GenBank/DDBJ whole genome shotgun (WGS) entry which is preliminary data.</text>
</comment>
<dbReference type="Pfam" id="PF13675">
    <property type="entry name" value="PilJ"/>
    <property type="match status" value="1"/>
</dbReference>
<accession>A1ZJJ0</accession>
<dbReference type="PROSITE" id="PS50885">
    <property type="entry name" value="HAMP"/>
    <property type="match status" value="1"/>
</dbReference>
<dbReference type="InterPro" id="IPR052016">
    <property type="entry name" value="Bact_Sigma-Reg"/>
</dbReference>
<dbReference type="Pfam" id="PF13185">
    <property type="entry name" value="GAF_2"/>
    <property type="match status" value="1"/>
</dbReference>
<dbReference type="GO" id="GO:0016020">
    <property type="term" value="C:membrane"/>
    <property type="evidence" value="ECO:0007669"/>
    <property type="project" value="UniProtKB-SubCell"/>
</dbReference>
<dbReference type="eggNOG" id="COG2203">
    <property type="taxonomic scope" value="Bacteria"/>
</dbReference>
<evidence type="ECO:0000256" key="1">
    <source>
        <dbReference type="ARBA" id="ARBA00004141"/>
    </source>
</evidence>
<dbReference type="EMBL" id="AAWS01000011">
    <property type="protein sequence ID" value="EAY29293.1"/>
    <property type="molecule type" value="Genomic_DNA"/>
</dbReference>
<dbReference type="SUPFAM" id="SSF158472">
    <property type="entry name" value="HAMP domain-like"/>
    <property type="match status" value="1"/>
</dbReference>
<keyword evidence="6" id="KW-0175">Coiled coil</keyword>
<evidence type="ECO:0000256" key="7">
    <source>
        <dbReference type="SAM" id="Phobius"/>
    </source>
</evidence>
<dbReference type="GO" id="GO:0016791">
    <property type="term" value="F:phosphatase activity"/>
    <property type="evidence" value="ECO:0007669"/>
    <property type="project" value="TreeGrafter"/>
</dbReference>
<keyword evidence="9" id="KW-0808">Transferase</keyword>
<evidence type="ECO:0000259" key="8">
    <source>
        <dbReference type="PROSITE" id="PS50885"/>
    </source>
</evidence>
<dbReference type="InterPro" id="IPR001932">
    <property type="entry name" value="PPM-type_phosphatase-like_dom"/>
</dbReference>
<feature type="domain" description="HAMP" evidence="8">
    <location>
        <begin position="211"/>
        <end position="263"/>
    </location>
</feature>
<proteinExistence type="predicted"/>
<feature type="coiled-coil region" evidence="6">
    <location>
        <begin position="491"/>
        <end position="577"/>
    </location>
</feature>
<dbReference type="InterPro" id="IPR029095">
    <property type="entry name" value="NarX-like_N"/>
</dbReference>
<evidence type="ECO:0000256" key="4">
    <source>
        <dbReference type="ARBA" id="ARBA00022989"/>
    </source>
</evidence>
<dbReference type="SMART" id="SM00304">
    <property type="entry name" value="HAMP"/>
    <property type="match status" value="1"/>
</dbReference>
<dbReference type="Gene3D" id="6.10.340.10">
    <property type="match status" value="1"/>
</dbReference>
<evidence type="ECO:0000256" key="5">
    <source>
        <dbReference type="ARBA" id="ARBA00023136"/>
    </source>
</evidence>
<dbReference type="GO" id="GO:0007165">
    <property type="term" value="P:signal transduction"/>
    <property type="evidence" value="ECO:0007669"/>
    <property type="project" value="InterPro"/>
</dbReference>
<dbReference type="InterPro" id="IPR003660">
    <property type="entry name" value="HAMP_dom"/>
</dbReference>
<keyword evidence="5 7" id="KW-0472">Membrane</keyword>
<organism evidence="9 10">
    <name type="scientific">Microscilla marina ATCC 23134</name>
    <dbReference type="NCBI Taxonomy" id="313606"/>
    <lineage>
        <taxon>Bacteria</taxon>
        <taxon>Pseudomonadati</taxon>
        <taxon>Bacteroidota</taxon>
        <taxon>Cytophagia</taxon>
        <taxon>Cytophagales</taxon>
        <taxon>Microscillaceae</taxon>
        <taxon>Microscilla</taxon>
    </lineage>
</organism>
<dbReference type="Gene3D" id="3.60.40.10">
    <property type="entry name" value="PPM-type phosphatase domain"/>
    <property type="match status" value="1"/>
</dbReference>
<reference evidence="9 10" key="1">
    <citation type="submission" date="2007-01" db="EMBL/GenBank/DDBJ databases">
        <authorList>
            <person name="Haygood M."/>
            <person name="Podell S."/>
            <person name="Anderson C."/>
            <person name="Hopkinson B."/>
            <person name="Roe K."/>
            <person name="Barbeau K."/>
            <person name="Gaasterland T."/>
            <person name="Ferriera S."/>
            <person name="Johnson J."/>
            <person name="Kravitz S."/>
            <person name="Beeson K."/>
            <person name="Sutton G."/>
            <person name="Rogers Y.-H."/>
            <person name="Friedman R."/>
            <person name="Frazier M."/>
            <person name="Venter J.C."/>
        </authorList>
    </citation>
    <scope>NUCLEOTIDE SEQUENCE [LARGE SCALE GENOMIC DNA]</scope>
    <source>
        <strain evidence="9 10">ATCC 23134</strain>
    </source>
</reference>
<dbReference type="CDD" id="cd06225">
    <property type="entry name" value="HAMP"/>
    <property type="match status" value="1"/>
</dbReference>
<dbReference type="GO" id="GO:0004674">
    <property type="term" value="F:protein serine/threonine kinase activity"/>
    <property type="evidence" value="ECO:0007669"/>
    <property type="project" value="UniProtKB-KW"/>
</dbReference>
<gene>
    <name evidence="9" type="ORF">M23134_01347</name>
</gene>
<evidence type="ECO:0000256" key="2">
    <source>
        <dbReference type="ARBA" id="ARBA00022692"/>
    </source>
</evidence>
<dbReference type="InterPro" id="IPR029016">
    <property type="entry name" value="GAF-like_dom_sf"/>
</dbReference>
<keyword evidence="2 7" id="KW-0812">Transmembrane</keyword>
<evidence type="ECO:0000256" key="6">
    <source>
        <dbReference type="SAM" id="Coils"/>
    </source>
</evidence>
<dbReference type="InterPro" id="IPR036457">
    <property type="entry name" value="PPM-type-like_dom_sf"/>
</dbReference>
<dbReference type="OrthoDB" id="1109395at2"/>
<evidence type="ECO:0000256" key="3">
    <source>
        <dbReference type="ARBA" id="ARBA00022801"/>
    </source>
</evidence>
<dbReference type="InterPro" id="IPR003018">
    <property type="entry name" value="GAF"/>
</dbReference>
<dbReference type="PANTHER" id="PTHR43156">
    <property type="entry name" value="STAGE II SPORULATION PROTEIN E-RELATED"/>
    <property type="match status" value="1"/>
</dbReference>
<protein>
    <submittedName>
        <fullName evidence="9">Serine/threonine protein kinases</fullName>
    </submittedName>
</protein>
<dbReference type="Proteomes" id="UP000004095">
    <property type="component" value="Unassembled WGS sequence"/>
</dbReference>
<dbReference type="Pfam" id="PF07228">
    <property type="entry name" value="SpoIIE"/>
    <property type="match status" value="1"/>
</dbReference>
<dbReference type="Pfam" id="PF00672">
    <property type="entry name" value="HAMP"/>
    <property type="match status" value="1"/>
</dbReference>
<dbReference type="AlphaFoldDB" id="A1ZJJ0"/>
<sequence>MLKLAKSFHNLSIRYKLFIPLLAVMLIIIASQFVMRGFNSESVEETNNWINIAGRNRSLSIKILSLSQQIAHGDQSAKKELGTTIAELETALRVLQLGGEVVFNNKVVHLKPVESSVLPLFNTLQKDWQAYQDQILKINTESFGKYTPAQQRVIIQKAVAANNKFTATSNFIIEKVNLTNRASQQKVAEMRRLVILSNVFILLLVIYIFWKYAFRPLHKLSEVANNMVLGNLEEVLDIDQKDEIGRIANATAELAYNLKEVKTFVKHLGQGNYDVQLEMETKNRVIAEGSLFMTLVVARDRLRQLMEENQKQTWTSHGLAEFGDTLSAGNTDLKDLTSSVISQLVKYMNGNQGGLFLLNEIKETADKPAQKQLELVSCYGYSEKRRKDRKILLDDNFGGGLLGQALIEKGTIHQIKVPADYFEVSLGMDEIANGNILIVPLISNQVEIGVLEIGSFIEFENHQIEFVENLADRIASTILNIQAGVKTTYLLMEAEEQKDILQAQEEEMRQNVEELRSIHEVMEKKQKELELQNQRIKSSELVLKKALKQLGEQKIELEETNEILHAQEEEMRQNVEELISTQEALALKSKNLEHQNKFITTSIYYAQNIQQAILPSREDLLSLLKGGFVIYRPKDIVSGDFYWLSRVEGKVIVAAVDCTGHGVPGAFMSMIGNTLLNQIINEKKATDPADILRLLDKSIYEDLNQQKTSNREGMDVCLCVIEYEQDKAKVMYGGAKRGLYYYHKDNLEELKGDRFSIGGWQSYTEKYFTSKELILDVGDRVYLSSDGFVDTPNPKRKSMGTKRLRQILQTSASLSMNEQQTAVENALNNFQQDAEQRDDILLIGVEL</sequence>
<keyword evidence="9" id="KW-0723">Serine/threonine-protein kinase</keyword>
<dbReference type="SMART" id="SM00331">
    <property type="entry name" value="PP2C_SIG"/>
    <property type="match status" value="1"/>
</dbReference>
<keyword evidence="9" id="KW-0418">Kinase</keyword>
<dbReference type="PANTHER" id="PTHR43156:SF9">
    <property type="entry name" value="HAMP DOMAIN-CONTAINING PROTEIN"/>
    <property type="match status" value="1"/>
</dbReference>
<dbReference type="Gene3D" id="3.30.450.40">
    <property type="match status" value="1"/>
</dbReference>
<evidence type="ECO:0000313" key="10">
    <source>
        <dbReference type="Proteomes" id="UP000004095"/>
    </source>
</evidence>
<name>A1ZJJ0_MICM2</name>
<dbReference type="eggNOG" id="COG2208">
    <property type="taxonomic scope" value="Bacteria"/>
</dbReference>
<keyword evidence="10" id="KW-1185">Reference proteome</keyword>